<dbReference type="EMBL" id="FWXZ01000002">
    <property type="protein sequence ID" value="SMC57232.1"/>
    <property type="molecule type" value="Genomic_DNA"/>
</dbReference>
<reference evidence="1" key="1">
    <citation type="submission" date="2017-04" db="EMBL/GenBank/DDBJ databases">
        <authorList>
            <person name="Varghese N."/>
            <person name="Submissions S."/>
        </authorList>
    </citation>
    <scope>NUCLEOTIDE SEQUENCE</scope>
    <source>
        <strain evidence="1">WTE2008</strain>
    </source>
</reference>
<keyword evidence="2" id="KW-1185">Reference proteome</keyword>
<sequence>METSEILIGNICSLGAMITDGISGTRKNPRHILGAQLISQFFYGAGSFVLKGYSSTAQNVVSVLRNLAAMKNVKSKAVEWDLILLGVVLGAAFNNRGLIGWLPVIANLEYSVAVFRLKDSERGLKLAFLINAVMFAVFNLSIMNYVGAIGSLSVIVITAVSLLRNKPAQNV</sequence>
<accession>A0AC61PKU0</accession>
<organism evidence="1 2">
    <name type="scientific">Aristaeella lactis</name>
    <dbReference type="NCBI Taxonomy" id="3046383"/>
    <lineage>
        <taxon>Bacteria</taxon>
        <taxon>Bacillati</taxon>
        <taxon>Bacillota</taxon>
        <taxon>Clostridia</taxon>
        <taxon>Eubacteriales</taxon>
        <taxon>Aristaeellaceae</taxon>
        <taxon>Aristaeella</taxon>
    </lineage>
</organism>
<evidence type="ECO:0000313" key="2">
    <source>
        <dbReference type="Proteomes" id="UP000192328"/>
    </source>
</evidence>
<gene>
    <name evidence="1" type="ORF">SAMN06297397_1426</name>
</gene>
<evidence type="ECO:0000313" key="1">
    <source>
        <dbReference type="EMBL" id="SMC57232.1"/>
    </source>
</evidence>
<protein>
    <submittedName>
        <fullName evidence="1">Inner membrane protein</fullName>
    </submittedName>
</protein>
<dbReference type="Proteomes" id="UP000192328">
    <property type="component" value="Unassembled WGS sequence"/>
</dbReference>
<name>A0AC61PKU0_9FIRM</name>
<comment type="caution">
    <text evidence="1">The sequence shown here is derived from an EMBL/GenBank/DDBJ whole genome shotgun (WGS) entry which is preliminary data.</text>
</comment>
<proteinExistence type="predicted"/>